<evidence type="ECO:0000256" key="1">
    <source>
        <dbReference type="SAM" id="Phobius"/>
    </source>
</evidence>
<gene>
    <name evidence="2" type="ORF">GCM10010994_56750</name>
</gene>
<keyword evidence="1" id="KW-1133">Transmembrane helix</keyword>
<comment type="caution">
    <text evidence="2">The sequence shown here is derived from an EMBL/GenBank/DDBJ whole genome shotgun (WGS) entry which is preliminary data.</text>
</comment>
<dbReference type="EMBL" id="BMGG01000012">
    <property type="protein sequence ID" value="GGC91637.1"/>
    <property type="molecule type" value="Genomic_DNA"/>
</dbReference>
<name>A0A916UWC7_9HYPH</name>
<sequence length="83" mass="9060">MNIAGSAFDRLDPDAGLPPAGGADLARDLRADMPWLSGQQIQTIVDRDRELRRRIDTFGHLSSLMWLLGTAGAAALILLTLRF</sequence>
<accession>A0A916UWC7</accession>
<dbReference type="Proteomes" id="UP000637002">
    <property type="component" value="Unassembled WGS sequence"/>
</dbReference>
<proteinExistence type="predicted"/>
<dbReference type="AlphaFoldDB" id="A0A916UWC7"/>
<feature type="transmembrane region" description="Helical" evidence="1">
    <location>
        <begin position="57"/>
        <end position="81"/>
    </location>
</feature>
<protein>
    <submittedName>
        <fullName evidence="2">Uncharacterized protein</fullName>
    </submittedName>
</protein>
<dbReference type="RefSeq" id="WP_188612554.1">
    <property type="nucleotide sequence ID" value="NZ_BMGG01000012.1"/>
</dbReference>
<reference evidence="2" key="2">
    <citation type="submission" date="2020-09" db="EMBL/GenBank/DDBJ databases">
        <authorList>
            <person name="Sun Q."/>
            <person name="Zhou Y."/>
        </authorList>
    </citation>
    <scope>NUCLEOTIDE SEQUENCE</scope>
    <source>
        <strain evidence="2">CGMCC 1.12919</strain>
    </source>
</reference>
<keyword evidence="1" id="KW-0812">Transmembrane</keyword>
<reference evidence="2" key="1">
    <citation type="journal article" date="2014" name="Int. J. Syst. Evol. Microbiol.">
        <title>Complete genome sequence of Corynebacterium casei LMG S-19264T (=DSM 44701T), isolated from a smear-ripened cheese.</title>
        <authorList>
            <consortium name="US DOE Joint Genome Institute (JGI-PGF)"/>
            <person name="Walter F."/>
            <person name="Albersmeier A."/>
            <person name="Kalinowski J."/>
            <person name="Ruckert C."/>
        </authorList>
    </citation>
    <scope>NUCLEOTIDE SEQUENCE</scope>
    <source>
        <strain evidence="2">CGMCC 1.12919</strain>
    </source>
</reference>
<keyword evidence="1" id="KW-0472">Membrane</keyword>
<keyword evidence="3" id="KW-1185">Reference proteome</keyword>
<evidence type="ECO:0000313" key="3">
    <source>
        <dbReference type="Proteomes" id="UP000637002"/>
    </source>
</evidence>
<organism evidence="2 3">
    <name type="scientific">Chelatococcus reniformis</name>
    <dbReference type="NCBI Taxonomy" id="1494448"/>
    <lineage>
        <taxon>Bacteria</taxon>
        <taxon>Pseudomonadati</taxon>
        <taxon>Pseudomonadota</taxon>
        <taxon>Alphaproteobacteria</taxon>
        <taxon>Hyphomicrobiales</taxon>
        <taxon>Chelatococcaceae</taxon>
        <taxon>Chelatococcus</taxon>
    </lineage>
</organism>
<evidence type="ECO:0000313" key="2">
    <source>
        <dbReference type="EMBL" id="GGC91637.1"/>
    </source>
</evidence>